<dbReference type="AlphaFoldDB" id="A0A979FXL2"/>
<evidence type="ECO:0000256" key="1">
    <source>
        <dbReference type="SAM" id="MobiDB-lite"/>
    </source>
</evidence>
<organism evidence="3 4">
    <name type="scientific">Hyalella azteca</name>
    <name type="common">Amphipod</name>
    <dbReference type="NCBI Taxonomy" id="294128"/>
    <lineage>
        <taxon>Eukaryota</taxon>
        <taxon>Metazoa</taxon>
        <taxon>Ecdysozoa</taxon>
        <taxon>Arthropoda</taxon>
        <taxon>Crustacea</taxon>
        <taxon>Multicrustacea</taxon>
        <taxon>Malacostraca</taxon>
        <taxon>Eumalacostraca</taxon>
        <taxon>Peracarida</taxon>
        <taxon>Amphipoda</taxon>
        <taxon>Senticaudata</taxon>
        <taxon>Talitrida</taxon>
        <taxon>Talitroidea</taxon>
        <taxon>Hyalellidae</taxon>
        <taxon>Hyalella</taxon>
    </lineage>
</organism>
<dbReference type="Proteomes" id="UP000694843">
    <property type="component" value="Unplaced"/>
</dbReference>
<accession>A0A979FXL2</accession>
<reference evidence="4" key="1">
    <citation type="submission" date="2025-08" db="UniProtKB">
        <authorList>
            <consortium name="RefSeq"/>
        </authorList>
    </citation>
    <scope>IDENTIFICATION</scope>
    <source>
        <tissue evidence="4">Whole organism</tissue>
    </source>
</reference>
<gene>
    <name evidence="4" type="primary">LOC125179497</name>
</gene>
<proteinExistence type="predicted"/>
<sequence>MEVISIIILSCVSIAVFGVLVAFFGCCCTALENYKKSAKTIDETTLPLYVTNTVEPKADKESFQTNLLPIHVVLSNNELLSDKSAHGTIGQQNALKNEANRPKTRQKSGKKLIPGSALASKTSSNGAAELN</sequence>
<feature type="region of interest" description="Disordered" evidence="1">
    <location>
        <begin position="89"/>
        <end position="131"/>
    </location>
</feature>
<feature type="transmembrane region" description="Helical" evidence="2">
    <location>
        <begin position="6"/>
        <end position="31"/>
    </location>
</feature>
<evidence type="ECO:0000256" key="2">
    <source>
        <dbReference type="SAM" id="Phobius"/>
    </source>
</evidence>
<keyword evidence="3" id="KW-1185">Reference proteome</keyword>
<keyword evidence="2" id="KW-1133">Transmembrane helix</keyword>
<name>A0A979FXL2_HYAAZ</name>
<keyword evidence="2" id="KW-0812">Transmembrane</keyword>
<evidence type="ECO:0000313" key="4">
    <source>
        <dbReference type="RefSeq" id="XP_047741458.1"/>
    </source>
</evidence>
<dbReference type="RefSeq" id="XP_047741458.1">
    <property type="nucleotide sequence ID" value="XM_047885502.1"/>
</dbReference>
<evidence type="ECO:0000313" key="3">
    <source>
        <dbReference type="Proteomes" id="UP000694843"/>
    </source>
</evidence>
<keyword evidence="2" id="KW-0472">Membrane</keyword>
<dbReference type="GeneID" id="125179497"/>
<feature type="compositionally biased region" description="Polar residues" evidence="1">
    <location>
        <begin position="119"/>
        <end position="131"/>
    </location>
</feature>
<protein>
    <submittedName>
        <fullName evidence="4">Uncharacterized protein LOC125179497</fullName>
    </submittedName>
</protein>
<dbReference type="KEGG" id="hazt:125179497"/>